<dbReference type="Proteomes" id="UP000321595">
    <property type="component" value="Chromosome"/>
</dbReference>
<name>A0A5B8XU58_9DELT</name>
<organism evidence="8 9">
    <name type="scientific">Microvenator marinus</name>
    <dbReference type="NCBI Taxonomy" id="2600177"/>
    <lineage>
        <taxon>Bacteria</taxon>
        <taxon>Deltaproteobacteria</taxon>
        <taxon>Bradymonadales</taxon>
        <taxon>Microvenatoraceae</taxon>
        <taxon>Microvenator</taxon>
    </lineage>
</organism>
<accession>A0A5B8XU58</accession>
<evidence type="ECO:0000256" key="6">
    <source>
        <dbReference type="ARBA" id="ARBA00023306"/>
    </source>
</evidence>
<keyword evidence="5" id="KW-0472">Membrane</keyword>
<evidence type="ECO:0000256" key="5">
    <source>
        <dbReference type="ARBA" id="ARBA00023136"/>
    </source>
</evidence>
<dbReference type="GO" id="GO:0043093">
    <property type="term" value="P:FtsZ-dependent cytokinesis"/>
    <property type="evidence" value="ECO:0007669"/>
    <property type="project" value="TreeGrafter"/>
</dbReference>
<keyword evidence="3" id="KW-0812">Transmembrane</keyword>
<evidence type="ECO:0000313" key="9">
    <source>
        <dbReference type="Proteomes" id="UP000321595"/>
    </source>
</evidence>
<dbReference type="OrthoDB" id="5520945at2"/>
<keyword evidence="4" id="KW-1133">Transmembrane helix</keyword>
<keyword evidence="6" id="KW-0131">Cell cycle</keyword>
<evidence type="ECO:0000313" key="8">
    <source>
        <dbReference type="EMBL" id="QED29462.1"/>
    </source>
</evidence>
<sequence>MKRALIFVITGVVIAGLAYYAFTHQNIERVEHLKGELAKLEAQNQALANENEKLEETIAALKDDPRLAERRARASGMARSTEVIYQFEEPEAPTPVQALLKVGIDSCELAGKVVPYAELSQALDNLKTQVPGAKLKVSFDEHVDALQRQHVRDAIEVSSFKSANFEDD</sequence>
<dbReference type="InterPro" id="IPR007060">
    <property type="entry name" value="FtsL/DivIC"/>
</dbReference>
<dbReference type="PANTHER" id="PTHR37485">
    <property type="entry name" value="CELL DIVISION PROTEIN FTSB"/>
    <property type="match status" value="1"/>
</dbReference>
<evidence type="ECO:0000256" key="4">
    <source>
        <dbReference type="ARBA" id="ARBA00022989"/>
    </source>
</evidence>
<keyword evidence="7" id="KW-0175">Coiled coil</keyword>
<feature type="coiled-coil region" evidence="7">
    <location>
        <begin position="30"/>
        <end position="64"/>
    </location>
</feature>
<dbReference type="EMBL" id="CP042467">
    <property type="protein sequence ID" value="QED29462.1"/>
    <property type="molecule type" value="Genomic_DNA"/>
</dbReference>
<keyword evidence="1" id="KW-1003">Cell membrane</keyword>
<dbReference type="KEGG" id="bbae:FRD01_19930"/>
<evidence type="ECO:0000256" key="3">
    <source>
        <dbReference type="ARBA" id="ARBA00022692"/>
    </source>
</evidence>
<dbReference type="Pfam" id="PF04977">
    <property type="entry name" value="DivIC"/>
    <property type="match status" value="1"/>
</dbReference>
<keyword evidence="9" id="KW-1185">Reference proteome</keyword>
<evidence type="ECO:0000256" key="1">
    <source>
        <dbReference type="ARBA" id="ARBA00022475"/>
    </source>
</evidence>
<keyword evidence="2" id="KW-0132">Cell division</keyword>
<gene>
    <name evidence="8" type="ORF">FRD01_19930</name>
</gene>
<dbReference type="InterPro" id="IPR023081">
    <property type="entry name" value="Cell_div_FtsB"/>
</dbReference>
<evidence type="ECO:0000256" key="7">
    <source>
        <dbReference type="SAM" id="Coils"/>
    </source>
</evidence>
<protein>
    <submittedName>
        <fullName evidence="8">Septum formation initiator family protein</fullName>
    </submittedName>
</protein>
<dbReference type="RefSeq" id="WP_146962695.1">
    <property type="nucleotide sequence ID" value="NZ_CP042467.1"/>
</dbReference>
<reference evidence="8 9" key="1">
    <citation type="submission" date="2019-08" db="EMBL/GenBank/DDBJ databases">
        <authorList>
            <person name="Liang Q."/>
        </authorList>
    </citation>
    <scope>NUCLEOTIDE SEQUENCE [LARGE SCALE GENOMIC DNA]</scope>
    <source>
        <strain evidence="8 9">V1718</strain>
    </source>
</reference>
<dbReference type="AlphaFoldDB" id="A0A5B8XU58"/>
<proteinExistence type="predicted"/>
<dbReference type="PANTHER" id="PTHR37485:SF1">
    <property type="entry name" value="CELL DIVISION PROTEIN FTSB"/>
    <property type="match status" value="1"/>
</dbReference>
<dbReference type="GO" id="GO:0030428">
    <property type="term" value="C:cell septum"/>
    <property type="evidence" value="ECO:0007669"/>
    <property type="project" value="TreeGrafter"/>
</dbReference>
<evidence type="ECO:0000256" key="2">
    <source>
        <dbReference type="ARBA" id="ARBA00022618"/>
    </source>
</evidence>